<sequence length="124" mass="14099">MRRDTQRREAIRSTILEAERPLTISEIFELTRQKIEGIGIATVYRSLKTLQEDGVIVPVNFSGQPVRWEGADKCHHHHFLCLSCNKLYEIPSCPEGLARILPEGFDLEDHDLLLRGRCNACAGK</sequence>
<dbReference type="SUPFAM" id="SSF46785">
    <property type="entry name" value="Winged helix' DNA-binding domain"/>
    <property type="match status" value="1"/>
</dbReference>
<dbReference type="GO" id="GO:0003700">
    <property type="term" value="F:DNA-binding transcription factor activity"/>
    <property type="evidence" value="ECO:0007669"/>
    <property type="project" value="InterPro"/>
</dbReference>
<evidence type="ECO:0000256" key="1">
    <source>
        <dbReference type="ARBA" id="ARBA00007957"/>
    </source>
</evidence>
<keyword evidence="2" id="KW-0678">Repressor</keyword>
<dbReference type="Pfam" id="PF01475">
    <property type="entry name" value="FUR"/>
    <property type="match status" value="1"/>
</dbReference>
<dbReference type="Gene3D" id="3.30.1490.190">
    <property type="match status" value="1"/>
</dbReference>
<dbReference type="InterPro" id="IPR002481">
    <property type="entry name" value="FUR"/>
</dbReference>
<protein>
    <submittedName>
        <fullName evidence="9">Fur family transcriptional regulator</fullName>
    </submittedName>
</protein>
<dbReference type="GO" id="GO:0000976">
    <property type="term" value="F:transcription cis-regulatory region binding"/>
    <property type="evidence" value="ECO:0007669"/>
    <property type="project" value="TreeGrafter"/>
</dbReference>
<proteinExistence type="inferred from homology"/>
<dbReference type="InterPro" id="IPR036390">
    <property type="entry name" value="WH_DNA-bd_sf"/>
</dbReference>
<dbReference type="GO" id="GO:1900376">
    <property type="term" value="P:regulation of secondary metabolite biosynthetic process"/>
    <property type="evidence" value="ECO:0007669"/>
    <property type="project" value="TreeGrafter"/>
</dbReference>
<keyword evidence="5" id="KW-0238">DNA-binding</keyword>
<dbReference type="RefSeq" id="WP_058291982.1">
    <property type="nucleotide sequence ID" value="NZ_JGYD01000001.1"/>
</dbReference>
<keyword evidence="6" id="KW-0804">Transcription</keyword>
<keyword evidence="7" id="KW-0479">Metal-binding</keyword>
<feature type="binding site" evidence="8">
    <location>
        <position position="110"/>
    </location>
    <ligand>
        <name>Fe cation</name>
        <dbReference type="ChEBI" id="CHEBI:24875"/>
    </ligand>
</feature>
<dbReference type="PATRIC" id="fig|61435.5.peg.99"/>
<comment type="caution">
    <text evidence="9">The sequence shown here is derived from an EMBL/GenBank/DDBJ whole genome shotgun (WGS) entry which is preliminary data.</text>
</comment>
<evidence type="ECO:0000256" key="4">
    <source>
        <dbReference type="ARBA" id="ARBA00023015"/>
    </source>
</evidence>
<dbReference type="InterPro" id="IPR043135">
    <property type="entry name" value="Fur_C"/>
</dbReference>
<evidence type="ECO:0000313" key="10">
    <source>
        <dbReference type="Proteomes" id="UP000053577"/>
    </source>
</evidence>
<dbReference type="PANTHER" id="PTHR33202">
    <property type="entry name" value="ZINC UPTAKE REGULATION PROTEIN"/>
    <property type="match status" value="1"/>
</dbReference>
<name>A0A0V8M5M1_9CHLR</name>
<dbReference type="GO" id="GO:0008270">
    <property type="term" value="F:zinc ion binding"/>
    <property type="evidence" value="ECO:0007669"/>
    <property type="project" value="TreeGrafter"/>
</dbReference>
<dbReference type="Proteomes" id="UP000053577">
    <property type="component" value="Unassembled WGS sequence"/>
</dbReference>
<dbReference type="GO" id="GO:0045892">
    <property type="term" value="P:negative regulation of DNA-templated transcription"/>
    <property type="evidence" value="ECO:0007669"/>
    <property type="project" value="TreeGrafter"/>
</dbReference>
<keyword evidence="4" id="KW-0805">Transcription regulation</keyword>
<feature type="binding site" evidence="7">
    <location>
        <position position="81"/>
    </location>
    <ligand>
        <name>Zn(2+)</name>
        <dbReference type="ChEBI" id="CHEBI:29105"/>
    </ligand>
</feature>
<evidence type="ECO:0000256" key="8">
    <source>
        <dbReference type="PIRSR" id="PIRSR602481-2"/>
    </source>
</evidence>
<comment type="cofactor">
    <cofactor evidence="8">
        <name>Mn(2+)</name>
        <dbReference type="ChEBI" id="CHEBI:29035"/>
    </cofactor>
    <cofactor evidence="8">
        <name>Fe(2+)</name>
        <dbReference type="ChEBI" id="CHEBI:29033"/>
    </cofactor>
    <text evidence="8">Binds 1 Mn(2+) or Fe(2+) ion per subunit.</text>
</comment>
<evidence type="ECO:0000256" key="2">
    <source>
        <dbReference type="ARBA" id="ARBA00022491"/>
    </source>
</evidence>
<evidence type="ECO:0000256" key="6">
    <source>
        <dbReference type="ARBA" id="ARBA00023163"/>
    </source>
</evidence>
<evidence type="ECO:0000313" key="9">
    <source>
        <dbReference type="EMBL" id="KSV18976.1"/>
    </source>
</evidence>
<keyword evidence="8" id="KW-0408">Iron</keyword>
<feature type="binding site" evidence="7">
    <location>
        <position position="84"/>
    </location>
    <ligand>
        <name>Zn(2+)</name>
        <dbReference type="ChEBI" id="CHEBI:29105"/>
    </ligand>
</feature>
<feature type="binding site" evidence="7">
    <location>
        <position position="121"/>
    </location>
    <ligand>
        <name>Zn(2+)</name>
        <dbReference type="ChEBI" id="CHEBI:29105"/>
    </ligand>
</feature>
<evidence type="ECO:0000256" key="7">
    <source>
        <dbReference type="PIRSR" id="PIRSR602481-1"/>
    </source>
</evidence>
<dbReference type="PANTHER" id="PTHR33202:SF22">
    <property type="entry name" value="HYDROGEN PEROXIDE SENSITIVE REPRESSOR"/>
    <property type="match status" value="1"/>
</dbReference>
<comment type="similarity">
    <text evidence="1">Belongs to the Fur family.</text>
</comment>
<dbReference type="AlphaFoldDB" id="A0A0V8M5M1"/>
<evidence type="ECO:0000256" key="3">
    <source>
        <dbReference type="ARBA" id="ARBA00022833"/>
    </source>
</evidence>
<keyword evidence="3 7" id="KW-0862">Zinc</keyword>
<dbReference type="InterPro" id="IPR036388">
    <property type="entry name" value="WH-like_DNA-bd_sf"/>
</dbReference>
<feature type="binding site" evidence="8">
    <location>
        <position position="75"/>
    </location>
    <ligand>
        <name>Fe cation</name>
        <dbReference type="ChEBI" id="CHEBI:24875"/>
    </ligand>
</feature>
<dbReference type="Gene3D" id="1.10.10.10">
    <property type="entry name" value="Winged helix-like DNA-binding domain superfamily/Winged helix DNA-binding domain"/>
    <property type="match status" value="1"/>
</dbReference>
<feature type="binding site" evidence="8">
    <location>
        <position position="95"/>
    </location>
    <ligand>
        <name>Fe cation</name>
        <dbReference type="ChEBI" id="CHEBI:24875"/>
    </ligand>
</feature>
<comment type="cofactor">
    <cofactor evidence="7">
        <name>Zn(2+)</name>
        <dbReference type="ChEBI" id="CHEBI:29105"/>
    </cofactor>
    <text evidence="7">Binds 1 zinc ion per subunit.</text>
</comment>
<dbReference type="EMBL" id="JGYD01000001">
    <property type="protein sequence ID" value="KSV18976.1"/>
    <property type="molecule type" value="Genomic_DNA"/>
</dbReference>
<reference evidence="9 10" key="1">
    <citation type="journal article" date="2015" name="Sci. Rep.">
        <title>A comparative genomics and reductive dehalogenase gene transcription study of two chloroethene-respiring bacteria, Dehalococcoides mccartyi strains MB and 11a.</title>
        <authorList>
            <person name="Low A."/>
            <person name="Shen Z."/>
            <person name="Cheng D."/>
            <person name="Rogers M.J."/>
            <person name="Lee P.K."/>
            <person name="He J."/>
        </authorList>
    </citation>
    <scope>NUCLEOTIDE SEQUENCE [LARGE SCALE GENOMIC DNA]</scope>
    <source>
        <strain evidence="9 10">MB</strain>
    </source>
</reference>
<accession>A0A0V8M5M1</accession>
<organism evidence="9 10">
    <name type="scientific">Dehalococcoides mccartyi</name>
    <dbReference type="NCBI Taxonomy" id="61435"/>
    <lineage>
        <taxon>Bacteria</taxon>
        <taxon>Bacillati</taxon>
        <taxon>Chloroflexota</taxon>
        <taxon>Dehalococcoidia</taxon>
        <taxon>Dehalococcoidales</taxon>
        <taxon>Dehalococcoidaceae</taxon>
        <taxon>Dehalococcoides</taxon>
    </lineage>
</organism>
<feature type="binding site" evidence="7">
    <location>
        <position position="118"/>
    </location>
    <ligand>
        <name>Zn(2+)</name>
        <dbReference type="ChEBI" id="CHEBI:29105"/>
    </ligand>
</feature>
<gene>
    <name evidence="9" type="ORF">DA01_00460</name>
</gene>
<dbReference type="CDD" id="cd07153">
    <property type="entry name" value="Fur_like"/>
    <property type="match status" value="1"/>
</dbReference>
<evidence type="ECO:0000256" key="5">
    <source>
        <dbReference type="ARBA" id="ARBA00023125"/>
    </source>
</evidence>
<dbReference type="OrthoDB" id="8659436at2"/>